<dbReference type="InterPro" id="IPR044153">
    <property type="entry name" value="PIN_Pae0151-like"/>
</dbReference>
<comment type="caution">
    <text evidence="3">The sequence shown here is derived from an EMBL/GenBank/DDBJ whole genome shotgun (WGS) entry which is preliminary data.</text>
</comment>
<dbReference type="EMBL" id="MGHU01000015">
    <property type="protein sequence ID" value="OGM77611.1"/>
    <property type="molecule type" value="Genomic_DNA"/>
</dbReference>
<dbReference type="AlphaFoldDB" id="A0A1F8CMZ1"/>
<keyword evidence="1" id="KW-0460">Magnesium</keyword>
<gene>
    <name evidence="3" type="ORF">A2188_02995</name>
</gene>
<organism evidence="3 4">
    <name type="scientific">Candidatus Woesebacteria bacterium RIFOXYA1_FULL_43_9</name>
    <dbReference type="NCBI Taxonomy" id="1802534"/>
    <lineage>
        <taxon>Bacteria</taxon>
        <taxon>Candidatus Woeseibacteriota</taxon>
    </lineage>
</organism>
<dbReference type="SUPFAM" id="SSF88723">
    <property type="entry name" value="PIN domain-like"/>
    <property type="match status" value="1"/>
</dbReference>
<reference evidence="3 4" key="1">
    <citation type="journal article" date="2016" name="Nat. Commun.">
        <title>Thousands of microbial genomes shed light on interconnected biogeochemical processes in an aquifer system.</title>
        <authorList>
            <person name="Anantharaman K."/>
            <person name="Brown C.T."/>
            <person name="Hug L.A."/>
            <person name="Sharon I."/>
            <person name="Castelle C.J."/>
            <person name="Probst A.J."/>
            <person name="Thomas B.C."/>
            <person name="Singh A."/>
            <person name="Wilkins M.J."/>
            <person name="Karaoz U."/>
            <person name="Brodie E.L."/>
            <person name="Williams K.H."/>
            <person name="Hubbard S.S."/>
            <person name="Banfield J.F."/>
        </authorList>
    </citation>
    <scope>NUCLEOTIDE SEQUENCE [LARGE SCALE GENOMIC DNA]</scope>
</reference>
<dbReference type="Gene3D" id="3.40.50.1010">
    <property type="entry name" value="5'-nuclease"/>
    <property type="match status" value="1"/>
</dbReference>
<evidence type="ECO:0000313" key="3">
    <source>
        <dbReference type="EMBL" id="OGM77611.1"/>
    </source>
</evidence>
<dbReference type="Pfam" id="PF01850">
    <property type="entry name" value="PIN"/>
    <property type="match status" value="1"/>
</dbReference>
<evidence type="ECO:0000256" key="1">
    <source>
        <dbReference type="ARBA" id="ARBA00022842"/>
    </source>
</evidence>
<dbReference type="Proteomes" id="UP000179241">
    <property type="component" value="Unassembled WGS sequence"/>
</dbReference>
<dbReference type="InterPro" id="IPR002716">
    <property type="entry name" value="PIN_dom"/>
</dbReference>
<protein>
    <recommendedName>
        <fullName evidence="2">PIN domain-containing protein</fullName>
    </recommendedName>
</protein>
<feature type="domain" description="PIN" evidence="2">
    <location>
        <begin position="5"/>
        <end position="128"/>
    </location>
</feature>
<dbReference type="InterPro" id="IPR051619">
    <property type="entry name" value="TypeII_TA_RNase_PINc/VapC"/>
</dbReference>
<evidence type="ECO:0000313" key="4">
    <source>
        <dbReference type="Proteomes" id="UP000179241"/>
    </source>
</evidence>
<dbReference type="PANTHER" id="PTHR35901">
    <property type="entry name" value="RIBONUCLEASE VAPC3"/>
    <property type="match status" value="1"/>
</dbReference>
<name>A0A1F8CMZ1_9BACT</name>
<dbReference type="PANTHER" id="PTHR35901:SF1">
    <property type="entry name" value="EXONUCLEASE VAPC9"/>
    <property type="match status" value="1"/>
</dbReference>
<dbReference type="CDD" id="cd09873">
    <property type="entry name" value="PIN_Pae0151-like"/>
    <property type="match status" value="1"/>
</dbReference>
<dbReference type="InterPro" id="IPR029060">
    <property type="entry name" value="PIN-like_dom_sf"/>
</dbReference>
<accession>A0A1F8CMZ1</accession>
<proteinExistence type="predicted"/>
<evidence type="ECO:0000259" key="2">
    <source>
        <dbReference type="Pfam" id="PF01850"/>
    </source>
</evidence>
<sequence>MPQKIVVDSSVIVKWLNTTGEQDVQQARKLLKDFEEEKVELFTPDLAKYEVGNALLFKKMDVIFVKIALDAFASIPLRFIPADKEDLKEICEIAKLQKTTFYDASFIQPAIKLKATLVTANPKHQKIKGVKVISLADYR</sequence>